<feature type="region of interest" description="Disordered" evidence="1">
    <location>
        <begin position="149"/>
        <end position="190"/>
    </location>
</feature>
<organism evidence="2 3">
    <name type="scientific">Mucuna pruriens</name>
    <name type="common">Velvet bean</name>
    <name type="synonym">Dolichos pruriens</name>
    <dbReference type="NCBI Taxonomy" id="157652"/>
    <lineage>
        <taxon>Eukaryota</taxon>
        <taxon>Viridiplantae</taxon>
        <taxon>Streptophyta</taxon>
        <taxon>Embryophyta</taxon>
        <taxon>Tracheophyta</taxon>
        <taxon>Spermatophyta</taxon>
        <taxon>Magnoliopsida</taxon>
        <taxon>eudicotyledons</taxon>
        <taxon>Gunneridae</taxon>
        <taxon>Pentapetalae</taxon>
        <taxon>rosids</taxon>
        <taxon>fabids</taxon>
        <taxon>Fabales</taxon>
        <taxon>Fabaceae</taxon>
        <taxon>Papilionoideae</taxon>
        <taxon>50 kb inversion clade</taxon>
        <taxon>NPAAA clade</taxon>
        <taxon>indigoferoid/millettioid clade</taxon>
        <taxon>Phaseoleae</taxon>
        <taxon>Mucuna</taxon>
    </lineage>
</organism>
<dbReference type="AlphaFoldDB" id="A0A371HMK2"/>
<evidence type="ECO:0008006" key="4">
    <source>
        <dbReference type="Google" id="ProtNLM"/>
    </source>
</evidence>
<keyword evidence="3" id="KW-1185">Reference proteome</keyword>
<dbReference type="Proteomes" id="UP000257109">
    <property type="component" value="Unassembled WGS sequence"/>
</dbReference>
<reference evidence="2" key="1">
    <citation type="submission" date="2018-05" db="EMBL/GenBank/DDBJ databases">
        <title>Draft genome of Mucuna pruriens seed.</title>
        <authorList>
            <person name="Nnadi N.E."/>
            <person name="Vos R."/>
            <person name="Hasami M.H."/>
            <person name="Devisetty U.K."/>
            <person name="Aguiy J.C."/>
        </authorList>
    </citation>
    <scope>NUCLEOTIDE SEQUENCE [LARGE SCALE GENOMIC DNA]</scope>
    <source>
        <strain evidence="2">JCA_2017</strain>
    </source>
</reference>
<proteinExistence type="predicted"/>
<name>A0A371HMK2_MUCPR</name>
<evidence type="ECO:0000313" key="2">
    <source>
        <dbReference type="EMBL" id="RDY04028.1"/>
    </source>
</evidence>
<feature type="non-terminal residue" evidence="2">
    <location>
        <position position="1"/>
    </location>
</feature>
<dbReference type="EMBL" id="QJKJ01002159">
    <property type="protein sequence ID" value="RDY04028.1"/>
    <property type="molecule type" value="Genomic_DNA"/>
</dbReference>
<dbReference type="OrthoDB" id="1750196at2759"/>
<evidence type="ECO:0000313" key="3">
    <source>
        <dbReference type="Proteomes" id="UP000257109"/>
    </source>
</evidence>
<sequence length="190" mass="21871">MLRLLEERLDALKGAKQSDFDAVGLCLVPNIVIPPNGNVSKLGEAWWERFLDQYKYNMDMAPNRSQLQNMVKGDRETFKGYAQFWRELAACIQPPLSENEMAAIFIDILHSPFYEKMMGNMVSNFSDLVLIGERIEPYPIQTNFLTWRKKKQPDASSPRPPNADSTNRLDLRKKKKIVEPSSDQEEPHAL</sequence>
<protein>
    <recommendedName>
        <fullName evidence="4">Retrotransposon gag domain-containing protein</fullName>
    </recommendedName>
</protein>
<accession>A0A371HMK2</accession>
<comment type="caution">
    <text evidence="2">The sequence shown here is derived from an EMBL/GenBank/DDBJ whole genome shotgun (WGS) entry which is preliminary data.</text>
</comment>
<dbReference type="PANTHER" id="PTHR32108:SF9">
    <property type="entry name" value="REVERSE TRANSCRIPTASE RNASE H-LIKE DOMAIN-CONTAINING PROTEIN"/>
    <property type="match status" value="1"/>
</dbReference>
<evidence type="ECO:0000256" key="1">
    <source>
        <dbReference type="SAM" id="MobiDB-lite"/>
    </source>
</evidence>
<dbReference type="PANTHER" id="PTHR32108">
    <property type="entry name" value="DNA-DIRECTED RNA POLYMERASE SUBUNIT ALPHA"/>
    <property type="match status" value="1"/>
</dbReference>
<gene>
    <name evidence="2" type="ORF">CR513_12294</name>
</gene>